<sequence>MAIKNNQIVEMFYELKVQNEIIDSNLNKEAISFSYGSGQIISGLESRIIDMNEGETLDINVPAIEAYGEYDETLTQIVPIEDFEGMDLEIGMTIEAEDENNETVRATVIDVTKEDVTIDYNHPLAGCDLDFKVIIKSIK</sequence>
<evidence type="ECO:0000313" key="13">
    <source>
        <dbReference type="Proteomes" id="UP000503482"/>
    </source>
</evidence>
<dbReference type="GO" id="GO:0003755">
    <property type="term" value="F:peptidyl-prolyl cis-trans isomerase activity"/>
    <property type="evidence" value="ECO:0007669"/>
    <property type="project" value="UniProtKB-UniRule"/>
</dbReference>
<dbReference type="Proteomes" id="UP000503482">
    <property type="component" value="Chromosome"/>
</dbReference>
<evidence type="ECO:0000256" key="6">
    <source>
        <dbReference type="ARBA" id="ARBA00023186"/>
    </source>
</evidence>
<evidence type="ECO:0000256" key="2">
    <source>
        <dbReference type="ARBA" id="ARBA00004496"/>
    </source>
</evidence>
<comment type="similarity">
    <text evidence="3 10">Belongs to the FKBP-type PPIase family.</text>
</comment>
<dbReference type="KEGG" id="avp:AVENP_1359"/>
<feature type="domain" description="PPIase FKBP-type" evidence="11">
    <location>
        <begin position="6"/>
        <end position="79"/>
    </location>
</feature>
<keyword evidence="4" id="KW-0963">Cytoplasm</keyword>
<dbReference type="PROSITE" id="PS50059">
    <property type="entry name" value="FKBP_PPIASE"/>
    <property type="match status" value="1"/>
</dbReference>
<reference evidence="12 13" key="1">
    <citation type="submission" date="2020-05" db="EMBL/GenBank/DDBJ databases">
        <title>Complete genome sequencing of Campylobacter and Arcobacter type strains.</title>
        <authorList>
            <person name="Miller W.G."/>
            <person name="Yee E."/>
        </authorList>
    </citation>
    <scope>NUCLEOTIDE SEQUENCE [LARGE SCALE GENOMIC DNA]</scope>
    <source>
        <strain evidence="12 13">LMG 26156</strain>
    </source>
</reference>
<accession>A0AAE7B7P1</accession>
<comment type="subcellular location">
    <subcellularLocation>
        <location evidence="2">Cytoplasm</location>
    </subcellularLocation>
</comment>
<dbReference type="PANTHER" id="PTHR47861:SF3">
    <property type="entry name" value="FKBP-TYPE PEPTIDYL-PROLYL CIS-TRANS ISOMERASE SLYD"/>
    <property type="match status" value="1"/>
</dbReference>
<organism evidence="12 13">
    <name type="scientific">Arcobacter venerupis</name>
    <dbReference type="NCBI Taxonomy" id="1054033"/>
    <lineage>
        <taxon>Bacteria</taxon>
        <taxon>Pseudomonadati</taxon>
        <taxon>Campylobacterota</taxon>
        <taxon>Epsilonproteobacteria</taxon>
        <taxon>Campylobacterales</taxon>
        <taxon>Arcobacteraceae</taxon>
        <taxon>Arcobacter</taxon>
    </lineage>
</organism>
<evidence type="ECO:0000256" key="10">
    <source>
        <dbReference type="RuleBase" id="RU003915"/>
    </source>
</evidence>
<evidence type="ECO:0000256" key="4">
    <source>
        <dbReference type="ARBA" id="ARBA00022490"/>
    </source>
</evidence>
<comment type="catalytic activity">
    <reaction evidence="1 9 10">
        <text>[protein]-peptidylproline (omega=180) = [protein]-peptidylproline (omega=0)</text>
        <dbReference type="Rhea" id="RHEA:16237"/>
        <dbReference type="Rhea" id="RHEA-COMP:10747"/>
        <dbReference type="Rhea" id="RHEA-COMP:10748"/>
        <dbReference type="ChEBI" id="CHEBI:83833"/>
        <dbReference type="ChEBI" id="CHEBI:83834"/>
        <dbReference type="EC" id="5.2.1.8"/>
    </reaction>
</comment>
<dbReference type="RefSeq" id="WP_128358812.1">
    <property type="nucleotide sequence ID" value="NZ_CP053840.1"/>
</dbReference>
<keyword evidence="13" id="KW-1185">Reference proteome</keyword>
<name>A0AAE7B7P1_9BACT</name>
<protein>
    <recommendedName>
        <fullName evidence="10">Peptidyl-prolyl cis-trans isomerase</fullName>
        <ecNumber evidence="10">5.2.1.8</ecNumber>
    </recommendedName>
</protein>
<evidence type="ECO:0000256" key="9">
    <source>
        <dbReference type="PROSITE-ProRule" id="PRU00277"/>
    </source>
</evidence>
<comment type="function">
    <text evidence="8">Also involved in hydrogenase metallocenter assembly, probably by participating in the nickel insertion step. This function in hydrogenase biosynthesis requires chaperone activity and the presence of the metal-binding domain, but not PPIase activity.</text>
</comment>
<keyword evidence="7 9" id="KW-0413">Isomerase</keyword>
<keyword evidence="5 9" id="KW-0697">Rotamase</keyword>
<gene>
    <name evidence="12" type="ORF">AVENP_1359</name>
</gene>
<evidence type="ECO:0000256" key="5">
    <source>
        <dbReference type="ARBA" id="ARBA00023110"/>
    </source>
</evidence>
<dbReference type="Pfam" id="PF00254">
    <property type="entry name" value="FKBP_C"/>
    <property type="match status" value="1"/>
</dbReference>
<dbReference type="GO" id="GO:0005737">
    <property type="term" value="C:cytoplasm"/>
    <property type="evidence" value="ECO:0007669"/>
    <property type="project" value="UniProtKB-SubCell"/>
</dbReference>
<evidence type="ECO:0000256" key="3">
    <source>
        <dbReference type="ARBA" id="ARBA00006577"/>
    </source>
</evidence>
<dbReference type="InterPro" id="IPR001179">
    <property type="entry name" value="PPIase_FKBP_dom"/>
</dbReference>
<evidence type="ECO:0000256" key="1">
    <source>
        <dbReference type="ARBA" id="ARBA00000971"/>
    </source>
</evidence>
<keyword evidence="6" id="KW-0143">Chaperone</keyword>
<evidence type="ECO:0000256" key="7">
    <source>
        <dbReference type="ARBA" id="ARBA00023235"/>
    </source>
</evidence>
<evidence type="ECO:0000313" key="12">
    <source>
        <dbReference type="EMBL" id="QKF66913.1"/>
    </source>
</evidence>
<proteinExistence type="inferred from homology"/>
<evidence type="ECO:0000259" key="11">
    <source>
        <dbReference type="PROSITE" id="PS50059"/>
    </source>
</evidence>
<dbReference type="InterPro" id="IPR046357">
    <property type="entry name" value="PPIase_dom_sf"/>
</dbReference>
<dbReference type="PANTHER" id="PTHR47861">
    <property type="entry name" value="FKBP-TYPE PEPTIDYL-PROLYL CIS-TRANS ISOMERASE SLYD"/>
    <property type="match status" value="1"/>
</dbReference>
<dbReference type="GO" id="GO:0042026">
    <property type="term" value="P:protein refolding"/>
    <property type="evidence" value="ECO:0007669"/>
    <property type="project" value="UniProtKB-ARBA"/>
</dbReference>
<dbReference type="SUPFAM" id="SSF54534">
    <property type="entry name" value="FKBP-like"/>
    <property type="match status" value="1"/>
</dbReference>
<dbReference type="Gene3D" id="3.10.50.40">
    <property type="match status" value="1"/>
</dbReference>
<dbReference type="AlphaFoldDB" id="A0AAE7B7P1"/>
<dbReference type="EMBL" id="CP053840">
    <property type="protein sequence ID" value="QKF66913.1"/>
    <property type="molecule type" value="Genomic_DNA"/>
</dbReference>
<evidence type="ECO:0000256" key="8">
    <source>
        <dbReference type="ARBA" id="ARBA00037071"/>
    </source>
</evidence>
<dbReference type="EC" id="5.2.1.8" evidence="10"/>